<comment type="caution">
    <text evidence="1">The sequence shown here is derived from an EMBL/GenBank/DDBJ whole genome shotgun (WGS) entry which is preliminary data.</text>
</comment>
<dbReference type="EMBL" id="CM042886">
    <property type="protein sequence ID" value="KAI4338969.1"/>
    <property type="molecule type" value="Genomic_DNA"/>
</dbReference>
<protein>
    <submittedName>
        <fullName evidence="1">Uncharacterized protein</fullName>
    </submittedName>
</protein>
<evidence type="ECO:0000313" key="1">
    <source>
        <dbReference type="EMBL" id="KAI4338969.1"/>
    </source>
</evidence>
<reference evidence="2" key="1">
    <citation type="journal article" date="2023" name="Front. Plant Sci.">
        <title>Chromosomal-level genome assembly of Melastoma candidum provides insights into trichome evolution.</title>
        <authorList>
            <person name="Zhong Y."/>
            <person name="Wu W."/>
            <person name="Sun C."/>
            <person name="Zou P."/>
            <person name="Liu Y."/>
            <person name="Dai S."/>
            <person name="Zhou R."/>
        </authorList>
    </citation>
    <scope>NUCLEOTIDE SEQUENCE [LARGE SCALE GENOMIC DNA]</scope>
</reference>
<keyword evidence="2" id="KW-1185">Reference proteome</keyword>
<proteinExistence type="predicted"/>
<dbReference type="Proteomes" id="UP001057402">
    <property type="component" value="Chromosome 7"/>
</dbReference>
<name>A0ACB9NQW8_9MYRT</name>
<sequence length="481" mass="53445">MSGRTHRLIFIPAPGLGHLISTVEMANLITSRDRRISATILIIKLPFDSEIDSYTSSLASTPGSSHVNLVQLPEVKTGFDAEISMTFLVQLVAANKTCVTEAVSRLSSEKSMRIAGFVIDMFCMCMVDVGAMFALPTYLFFTSNAAFLGFICFLQQLMDEHNMDVTKFKDTEEEISFPGFRHPVQANKVVPSILHREESANAFLSNVRWFRKVNGIIVNTFDELEPRPLKFLHGDAKLPVVYPVGPVLSGTNGGGNRKGEHDEVMMWLDNQPAESVVFLCFGSMGSFCKEQVKEIAVALERTGHRFLWSLRRPPRKGTLGFPTDYPDIENILGKDFLGRTAQLGRVIGWAPQVEILSHPSVGGFVSHCGWNSALESLRSGVPMATWPMYAEQQFNAYQLVVELGVAVEITMDYRKDFGMEGNFLVESPEIERGIKELMQVDGEHRKKAKELSGLGRKALSEGGSSYSFLGDFIQRVLDNTP</sequence>
<evidence type="ECO:0000313" key="2">
    <source>
        <dbReference type="Proteomes" id="UP001057402"/>
    </source>
</evidence>
<gene>
    <name evidence="1" type="ORF">MLD38_023966</name>
</gene>
<organism evidence="1 2">
    <name type="scientific">Melastoma candidum</name>
    <dbReference type="NCBI Taxonomy" id="119954"/>
    <lineage>
        <taxon>Eukaryota</taxon>
        <taxon>Viridiplantae</taxon>
        <taxon>Streptophyta</taxon>
        <taxon>Embryophyta</taxon>
        <taxon>Tracheophyta</taxon>
        <taxon>Spermatophyta</taxon>
        <taxon>Magnoliopsida</taxon>
        <taxon>eudicotyledons</taxon>
        <taxon>Gunneridae</taxon>
        <taxon>Pentapetalae</taxon>
        <taxon>rosids</taxon>
        <taxon>malvids</taxon>
        <taxon>Myrtales</taxon>
        <taxon>Melastomataceae</taxon>
        <taxon>Melastomatoideae</taxon>
        <taxon>Melastomateae</taxon>
        <taxon>Melastoma</taxon>
    </lineage>
</organism>
<accession>A0ACB9NQW8</accession>